<dbReference type="Proteomes" id="UP000009881">
    <property type="component" value="Unassembled WGS sequence"/>
</dbReference>
<comment type="caution">
    <text evidence="6">The sequence shown here is derived from an EMBL/GenBank/DDBJ whole genome shotgun (WGS) entry which is preliminary data.</text>
</comment>
<dbReference type="PATRIC" id="fig|1238182.3.peg.2775"/>
<dbReference type="AlphaFoldDB" id="K9HFP6"/>
<dbReference type="STRING" id="1238182.C882_0560"/>
<keyword evidence="2 6" id="KW-0808">Transferase</keyword>
<dbReference type="OrthoDB" id="5290997at2"/>
<evidence type="ECO:0000256" key="4">
    <source>
        <dbReference type="SAM" id="Phobius"/>
    </source>
</evidence>
<reference evidence="6 7" key="1">
    <citation type="journal article" date="2013" name="Genome Announc.">
        <title>Draft Genome Sequence of an Alphaproteobacterium, Caenispirillum salinarum AK4(T), Isolated from a Solar Saltern.</title>
        <authorList>
            <person name="Khatri I."/>
            <person name="Singh A."/>
            <person name="Korpole S."/>
            <person name="Pinnaka A.K."/>
            <person name="Subramanian S."/>
        </authorList>
    </citation>
    <scope>NUCLEOTIDE SEQUENCE [LARGE SCALE GENOMIC DNA]</scope>
    <source>
        <strain evidence="6 7">AK4</strain>
    </source>
</reference>
<comment type="pathway">
    <text evidence="1">Lipid metabolism.</text>
</comment>
<dbReference type="GO" id="GO:0003841">
    <property type="term" value="F:1-acylglycerol-3-phosphate O-acyltransferase activity"/>
    <property type="evidence" value="ECO:0007669"/>
    <property type="project" value="TreeGrafter"/>
</dbReference>
<proteinExistence type="predicted"/>
<evidence type="ECO:0000256" key="2">
    <source>
        <dbReference type="ARBA" id="ARBA00022679"/>
    </source>
</evidence>
<keyword evidence="3 6" id="KW-0012">Acyltransferase</keyword>
<dbReference type="SUPFAM" id="SSF69593">
    <property type="entry name" value="Glycerol-3-phosphate (1)-acyltransferase"/>
    <property type="match status" value="1"/>
</dbReference>
<dbReference type="RefSeq" id="WP_009541218.1">
    <property type="nucleotide sequence ID" value="NZ_ANHY01000013.1"/>
</dbReference>
<dbReference type="EMBL" id="ANHY01000013">
    <property type="protein sequence ID" value="EKV29253.1"/>
    <property type="molecule type" value="Genomic_DNA"/>
</dbReference>
<keyword evidence="4" id="KW-0472">Membrane</keyword>
<dbReference type="PANTHER" id="PTHR10434">
    <property type="entry name" value="1-ACYL-SN-GLYCEROL-3-PHOSPHATE ACYLTRANSFERASE"/>
    <property type="match status" value="1"/>
</dbReference>
<dbReference type="InterPro" id="IPR002123">
    <property type="entry name" value="Plipid/glycerol_acylTrfase"/>
</dbReference>
<protein>
    <submittedName>
        <fullName evidence="6">1-acyl-sn-glycerol-3-phosphate acyltransferase</fullName>
    </submittedName>
</protein>
<dbReference type="GO" id="GO:0006654">
    <property type="term" value="P:phosphatidic acid biosynthetic process"/>
    <property type="evidence" value="ECO:0007669"/>
    <property type="project" value="TreeGrafter"/>
</dbReference>
<feature type="transmembrane region" description="Helical" evidence="4">
    <location>
        <begin position="12"/>
        <end position="30"/>
    </location>
</feature>
<keyword evidence="4" id="KW-0812">Transmembrane</keyword>
<evidence type="ECO:0000259" key="5">
    <source>
        <dbReference type="SMART" id="SM00563"/>
    </source>
</evidence>
<evidence type="ECO:0000256" key="1">
    <source>
        <dbReference type="ARBA" id="ARBA00005189"/>
    </source>
</evidence>
<dbReference type="CDD" id="cd07989">
    <property type="entry name" value="LPLAT_AGPAT-like"/>
    <property type="match status" value="1"/>
</dbReference>
<dbReference type="SMART" id="SM00563">
    <property type="entry name" value="PlsC"/>
    <property type="match status" value="1"/>
</dbReference>
<sequence>MTFLRSLLFNVAWLSWTVVCCLMFIPLLVLPKGAMKAAARLWTRGILTLARWMVGLRYEIRGLENLPADGRCIVAAKHQSAWDTFFFHGVLADPVYILKKELLHIPFVGWYMARTQQIGIDRSTGAKALKFMVKAANQAAEEQRQLVIFPEGTRTPPGDSRPYKPGITALYGRLDLPVVPVALNSGLFWARQSFIKYPGTIVVEFLEPIPPGQDKRVFMKTLHERIEDACARLNREAGFTATGADASGMPAE</sequence>
<keyword evidence="7" id="KW-1185">Reference proteome</keyword>
<feature type="domain" description="Phospholipid/glycerol acyltransferase" evidence="5">
    <location>
        <begin position="72"/>
        <end position="186"/>
    </location>
</feature>
<accession>K9HFP6</accession>
<dbReference type="Pfam" id="PF01553">
    <property type="entry name" value="Acyltransferase"/>
    <property type="match status" value="1"/>
</dbReference>
<dbReference type="PANTHER" id="PTHR10434:SF40">
    <property type="entry name" value="1-ACYL-SN-GLYCEROL-3-PHOSPHATE ACYLTRANSFERASE"/>
    <property type="match status" value="1"/>
</dbReference>
<name>K9HFP6_9PROT</name>
<keyword evidence="4" id="KW-1133">Transmembrane helix</keyword>
<dbReference type="eggNOG" id="COG0204">
    <property type="taxonomic scope" value="Bacteria"/>
</dbReference>
<evidence type="ECO:0000313" key="6">
    <source>
        <dbReference type="EMBL" id="EKV29253.1"/>
    </source>
</evidence>
<evidence type="ECO:0000313" key="7">
    <source>
        <dbReference type="Proteomes" id="UP000009881"/>
    </source>
</evidence>
<organism evidence="6 7">
    <name type="scientific">Caenispirillum salinarum AK4</name>
    <dbReference type="NCBI Taxonomy" id="1238182"/>
    <lineage>
        <taxon>Bacteria</taxon>
        <taxon>Pseudomonadati</taxon>
        <taxon>Pseudomonadota</taxon>
        <taxon>Alphaproteobacteria</taxon>
        <taxon>Rhodospirillales</taxon>
        <taxon>Novispirillaceae</taxon>
        <taxon>Caenispirillum</taxon>
    </lineage>
</organism>
<evidence type="ECO:0000256" key="3">
    <source>
        <dbReference type="ARBA" id="ARBA00023315"/>
    </source>
</evidence>
<gene>
    <name evidence="6" type="ORF">C882_0560</name>
</gene>